<accession>A0A1M6P0E9</accession>
<reference evidence="3" key="1">
    <citation type="submission" date="2016-11" db="EMBL/GenBank/DDBJ databases">
        <authorList>
            <person name="Varghese N."/>
            <person name="Submissions S."/>
        </authorList>
    </citation>
    <scope>NUCLEOTIDE SEQUENCE [LARGE SCALE GENOMIC DNA]</scope>
    <source>
        <strain evidence="3">DSM 19858</strain>
    </source>
</reference>
<feature type="transmembrane region" description="Helical" evidence="1">
    <location>
        <begin position="96"/>
        <end position="115"/>
    </location>
</feature>
<keyword evidence="3" id="KW-1185">Reference proteome</keyword>
<evidence type="ECO:0000256" key="1">
    <source>
        <dbReference type="SAM" id="Phobius"/>
    </source>
</evidence>
<keyword evidence="1" id="KW-1133">Transmembrane helix</keyword>
<organism evidence="2 3">
    <name type="scientific">Pseudozobellia thermophila</name>
    <dbReference type="NCBI Taxonomy" id="192903"/>
    <lineage>
        <taxon>Bacteria</taxon>
        <taxon>Pseudomonadati</taxon>
        <taxon>Bacteroidota</taxon>
        <taxon>Flavobacteriia</taxon>
        <taxon>Flavobacteriales</taxon>
        <taxon>Flavobacteriaceae</taxon>
        <taxon>Pseudozobellia</taxon>
    </lineage>
</organism>
<proteinExistence type="predicted"/>
<keyword evidence="1" id="KW-0812">Transmembrane</keyword>
<feature type="transmembrane region" description="Helical" evidence="1">
    <location>
        <begin position="42"/>
        <end position="60"/>
    </location>
</feature>
<dbReference type="Proteomes" id="UP000184543">
    <property type="component" value="Unassembled WGS sequence"/>
</dbReference>
<dbReference type="AlphaFoldDB" id="A0A1M6P0E9"/>
<sequence>MMVSIFALFTSMFWFPRPEMVSASVVDFLEFEKEYLYGEWNLGKQLLTLTIPISLIALGFAFWKRSLIMGIAVVVLMATGKMVWSIQNAGESGKSILIPAIIGLLICCGLIFYGFKRLEKK</sequence>
<gene>
    <name evidence="2" type="ORF">SAMN04488513_11712</name>
</gene>
<evidence type="ECO:0000313" key="3">
    <source>
        <dbReference type="Proteomes" id="UP000184543"/>
    </source>
</evidence>
<keyword evidence="1" id="KW-0472">Membrane</keyword>
<dbReference type="EMBL" id="FQYU01000017">
    <property type="protein sequence ID" value="SHK01390.1"/>
    <property type="molecule type" value="Genomic_DNA"/>
</dbReference>
<protein>
    <submittedName>
        <fullName evidence="2">Uncharacterized protein</fullName>
    </submittedName>
</protein>
<feature type="transmembrane region" description="Helical" evidence="1">
    <location>
        <begin position="67"/>
        <end position="84"/>
    </location>
</feature>
<evidence type="ECO:0000313" key="2">
    <source>
        <dbReference type="EMBL" id="SHK01390.1"/>
    </source>
</evidence>
<name>A0A1M6P0E9_9FLAO</name>